<comment type="similarity">
    <text evidence="2">Belongs to the actin family.</text>
</comment>
<reference evidence="4" key="3">
    <citation type="submission" date="2015-06" db="UniProtKB">
        <authorList>
            <consortium name="EnsemblMetazoa"/>
        </authorList>
    </citation>
    <scope>IDENTIFICATION</scope>
</reference>
<comment type="function">
    <text evidence="1">Actins are highly conserved proteins that are involved in various types of cell motility and are ubiquitously expressed in all eukaryotic cells.</text>
</comment>
<dbReference type="CDD" id="cd10169">
    <property type="entry name" value="ASKHA_NBD_actin-like"/>
    <property type="match status" value="1"/>
</dbReference>
<dbReference type="Gene3D" id="3.90.640.10">
    <property type="entry name" value="Actin, Chain A, domain 4"/>
    <property type="match status" value="1"/>
</dbReference>
<dbReference type="Pfam" id="PF00022">
    <property type="entry name" value="Actin"/>
    <property type="match status" value="1"/>
</dbReference>
<dbReference type="SUPFAM" id="SSF53067">
    <property type="entry name" value="Actin-like ATPase domain"/>
    <property type="match status" value="2"/>
</dbReference>
<gene>
    <name evidence="3" type="ORF">CAPTEDRAFT_162438</name>
</gene>
<dbReference type="PANTHER" id="PTHR11937">
    <property type="entry name" value="ACTIN"/>
    <property type="match status" value="1"/>
</dbReference>
<dbReference type="AlphaFoldDB" id="R7U032"/>
<keyword evidence="5" id="KW-1185">Reference proteome</keyword>
<dbReference type="OMA" id="CANNICD"/>
<dbReference type="Gene3D" id="3.30.420.40">
    <property type="match status" value="2"/>
</dbReference>
<evidence type="ECO:0000313" key="4">
    <source>
        <dbReference type="EnsemblMetazoa" id="CapteP162438"/>
    </source>
</evidence>
<dbReference type="InterPro" id="IPR004000">
    <property type="entry name" value="Actin"/>
</dbReference>
<dbReference type="EnsemblMetazoa" id="CapteT162438">
    <property type="protein sequence ID" value="CapteP162438"/>
    <property type="gene ID" value="CapteG162438"/>
</dbReference>
<name>R7U032_CAPTE</name>
<organism evidence="3">
    <name type="scientific">Capitella teleta</name>
    <name type="common">Polychaete worm</name>
    <dbReference type="NCBI Taxonomy" id="283909"/>
    <lineage>
        <taxon>Eukaryota</taxon>
        <taxon>Metazoa</taxon>
        <taxon>Spiralia</taxon>
        <taxon>Lophotrochozoa</taxon>
        <taxon>Annelida</taxon>
        <taxon>Polychaeta</taxon>
        <taxon>Sedentaria</taxon>
        <taxon>Scolecida</taxon>
        <taxon>Capitellidae</taxon>
        <taxon>Capitella</taxon>
    </lineage>
</organism>
<evidence type="ECO:0000256" key="2">
    <source>
        <dbReference type="RuleBase" id="RU000487"/>
    </source>
</evidence>
<evidence type="ECO:0000313" key="5">
    <source>
        <dbReference type="Proteomes" id="UP000014760"/>
    </source>
</evidence>
<proteinExistence type="inferred from homology"/>
<dbReference type="HOGENOM" id="CLU_027965_5_0_1"/>
<dbReference type="STRING" id="283909.R7U032"/>
<sequence length="303" mass="34035">MDVMPELLMKVFNNLKVDPSEYYVMLSAPTNLSDKLKAEFMDILVKKFKVLGANIQNQALLALYSYNTTSGIVVDIGERLEILPVTEGYIVEAGASQQIYGGQSVAQSLNTSFTERQYRFFTEVESLLVRLAVEKMCYLSEDYKNELESAMAKTQQEKVLSLKEYDLPPNTYTELGNDVGWFKAPEGLFDLSLWGLDNAPLHKLVQRAVQASPMDTRREMWRSIYLSGGLTMMPGLPERLQAELIQMVPSSVTVQVHASPHRAHAAYIGACALAQMAAFQNSCITADEWNKSGQKALRKWHSF</sequence>
<protein>
    <recommendedName>
        <fullName evidence="6">Actin, cytoplasmic</fullName>
    </recommendedName>
</protein>
<accession>R7U032</accession>
<dbReference type="OrthoDB" id="337660at2759"/>
<dbReference type="Proteomes" id="UP000014760">
    <property type="component" value="Unassembled WGS sequence"/>
</dbReference>
<evidence type="ECO:0000313" key="3">
    <source>
        <dbReference type="EMBL" id="ELT96565.1"/>
    </source>
</evidence>
<reference evidence="5" key="1">
    <citation type="submission" date="2012-12" db="EMBL/GenBank/DDBJ databases">
        <authorList>
            <person name="Hellsten U."/>
            <person name="Grimwood J."/>
            <person name="Chapman J.A."/>
            <person name="Shapiro H."/>
            <person name="Aerts A."/>
            <person name="Otillar R.P."/>
            <person name="Terry A.Y."/>
            <person name="Boore J.L."/>
            <person name="Simakov O."/>
            <person name="Marletaz F."/>
            <person name="Cho S.-J."/>
            <person name="Edsinger-Gonzales E."/>
            <person name="Havlak P."/>
            <person name="Kuo D.-H."/>
            <person name="Larsson T."/>
            <person name="Lv J."/>
            <person name="Arendt D."/>
            <person name="Savage R."/>
            <person name="Osoegawa K."/>
            <person name="de Jong P."/>
            <person name="Lindberg D.R."/>
            <person name="Seaver E.C."/>
            <person name="Weisblat D.A."/>
            <person name="Putnam N.H."/>
            <person name="Grigoriev I.V."/>
            <person name="Rokhsar D.S."/>
        </authorList>
    </citation>
    <scope>NUCLEOTIDE SEQUENCE</scope>
    <source>
        <strain evidence="5">I ESC-2004</strain>
    </source>
</reference>
<reference evidence="3 5" key="2">
    <citation type="journal article" date="2013" name="Nature">
        <title>Insights into bilaterian evolution from three spiralian genomes.</title>
        <authorList>
            <person name="Simakov O."/>
            <person name="Marletaz F."/>
            <person name="Cho S.J."/>
            <person name="Edsinger-Gonzales E."/>
            <person name="Havlak P."/>
            <person name="Hellsten U."/>
            <person name="Kuo D.H."/>
            <person name="Larsson T."/>
            <person name="Lv J."/>
            <person name="Arendt D."/>
            <person name="Savage R."/>
            <person name="Osoegawa K."/>
            <person name="de Jong P."/>
            <person name="Grimwood J."/>
            <person name="Chapman J.A."/>
            <person name="Shapiro H."/>
            <person name="Aerts A."/>
            <person name="Otillar R.P."/>
            <person name="Terry A.Y."/>
            <person name="Boore J.L."/>
            <person name="Grigoriev I.V."/>
            <person name="Lindberg D.R."/>
            <person name="Seaver E.C."/>
            <person name="Weisblat D.A."/>
            <person name="Putnam N.H."/>
            <person name="Rokhsar D.S."/>
        </authorList>
    </citation>
    <scope>NUCLEOTIDE SEQUENCE</scope>
    <source>
        <strain evidence="3 5">I ESC-2004</strain>
    </source>
</reference>
<evidence type="ECO:0008006" key="6">
    <source>
        <dbReference type="Google" id="ProtNLM"/>
    </source>
</evidence>
<dbReference type="InterPro" id="IPR043129">
    <property type="entry name" value="ATPase_NBD"/>
</dbReference>
<dbReference type="SMART" id="SM00268">
    <property type="entry name" value="ACTIN"/>
    <property type="match status" value="1"/>
</dbReference>
<dbReference type="EMBL" id="AMQN01011287">
    <property type="status" value="NOT_ANNOTATED_CDS"/>
    <property type="molecule type" value="Genomic_DNA"/>
</dbReference>
<dbReference type="EMBL" id="KB308802">
    <property type="protein sequence ID" value="ELT96565.1"/>
    <property type="molecule type" value="Genomic_DNA"/>
</dbReference>
<evidence type="ECO:0000256" key="1">
    <source>
        <dbReference type="ARBA" id="ARBA00003520"/>
    </source>
</evidence>